<dbReference type="Pfam" id="PF07883">
    <property type="entry name" value="Cupin_2"/>
    <property type="match status" value="1"/>
</dbReference>
<organism evidence="2">
    <name type="scientific">hydrothermal vent metagenome</name>
    <dbReference type="NCBI Taxonomy" id="652676"/>
    <lineage>
        <taxon>unclassified sequences</taxon>
        <taxon>metagenomes</taxon>
        <taxon>ecological metagenomes</taxon>
    </lineage>
</organism>
<dbReference type="InterPro" id="IPR013096">
    <property type="entry name" value="Cupin_2"/>
</dbReference>
<feature type="domain" description="Cupin type-2" evidence="1">
    <location>
        <begin position="32"/>
        <end position="89"/>
    </location>
</feature>
<reference evidence="2" key="1">
    <citation type="submission" date="2018-06" db="EMBL/GenBank/DDBJ databases">
        <authorList>
            <person name="Zhirakovskaya E."/>
        </authorList>
    </citation>
    <scope>NUCLEOTIDE SEQUENCE</scope>
</reference>
<dbReference type="Gene3D" id="2.60.120.10">
    <property type="entry name" value="Jelly Rolls"/>
    <property type="match status" value="1"/>
</dbReference>
<dbReference type="SUPFAM" id="SSF51182">
    <property type="entry name" value="RmlC-like cupins"/>
    <property type="match status" value="1"/>
</dbReference>
<dbReference type="InterPro" id="IPR011051">
    <property type="entry name" value="RmlC_Cupin_sf"/>
</dbReference>
<evidence type="ECO:0000313" key="2">
    <source>
        <dbReference type="EMBL" id="VAX22564.1"/>
    </source>
</evidence>
<dbReference type="EMBL" id="UOGE01000077">
    <property type="protein sequence ID" value="VAX22564.1"/>
    <property type="molecule type" value="Genomic_DNA"/>
</dbReference>
<evidence type="ECO:0000259" key="1">
    <source>
        <dbReference type="Pfam" id="PF07883"/>
    </source>
</evidence>
<dbReference type="PANTHER" id="PTHR37694">
    <property type="entry name" value="SLR8022 PROTEIN"/>
    <property type="match status" value="1"/>
</dbReference>
<gene>
    <name evidence="2" type="ORF">MNBD_NITROSPINAE02-716</name>
</gene>
<name>A0A3B1CES0_9ZZZZ</name>
<protein>
    <recommendedName>
        <fullName evidence="1">Cupin type-2 domain-containing protein</fullName>
    </recommendedName>
</protein>
<sequence length="99" mass="10894">MEVINLNEKARFGDQFTPQILRADQSYKTPFICMKPGQEIPPHASGAGVFYIVSGKAVMTVEGEETEVKSGDMIFVEKGESRGIRATETLMAFAVHINT</sequence>
<dbReference type="PANTHER" id="PTHR37694:SF1">
    <property type="entry name" value="SLR8022 PROTEIN"/>
    <property type="match status" value="1"/>
</dbReference>
<dbReference type="AlphaFoldDB" id="A0A3B1CES0"/>
<proteinExistence type="predicted"/>
<dbReference type="InterPro" id="IPR014710">
    <property type="entry name" value="RmlC-like_jellyroll"/>
</dbReference>
<accession>A0A3B1CES0</accession>